<organism evidence="1 2">
    <name type="scientific">Pseudoroseomonas cervicalis ATCC 49957</name>
    <dbReference type="NCBI Taxonomy" id="525371"/>
    <lineage>
        <taxon>Bacteria</taxon>
        <taxon>Pseudomonadati</taxon>
        <taxon>Pseudomonadota</taxon>
        <taxon>Alphaproteobacteria</taxon>
        <taxon>Acetobacterales</taxon>
        <taxon>Roseomonadaceae</taxon>
        <taxon>Roseomonas</taxon>
    </lineage>
</organism>
<name>D5RKQ1_9PROT</name>
<dbReference type="HOGENOM" id="CLU_936517_0_0_5"/>
<protein>
    <submittedName>
        <fullName evidence="1">Glycosyltransferase, family 8</fullName>
    </submittedName>
</protein>
<dbReference type="RefSeq" id="WP_007004885.1">
    <property type="nucleotide sequence ID" value="NZ_GG770780.1"/>
</dbReference>
<dbReference type="Proteomes" id="UP000005324">
    <property type="component" value="Unassembled WGS sequence"/>
</dbReference>
<dbReference type="GO" id="GO:0016740">
    <property type="term" value="F:transferase activity"/>
    <property type="evidence" value="ECO:0007669"/>
    <property type="project" value="UniProtKB-KW"/>
</dbReference>
<proteinExistence type="predicted"/>
<reference evidence="1 2" key="1">
    <citation type="submission" date="2010-04" db="EMBL/GenBank/DDBJ databases">
        <authorList>
            <person name="Qin X."/>
            <person name="Bachman B."/>
            <person name="Battles P."/>
            <person name="Bell A."/>
            <person name="Bess C."/>
            <person name="Bickham C."/>
            <person name="Chaboub L."/>
            <person name="Chen D."/>
            <person name="Coyle M."/>
            <person name="Deiros D.R."/>
            <person name="Dinh H."/>
            <person name="Forbes L."/>
            <person name="Fowler G."/>
            <person name="Francisco L."/>
            <person name="Fu Q."/>
            <person name="Gubbala S."/>
            <person name="Hale W."/>
            <person name="Han Y."/>
            <person name="Hemphill L."/>
            <person name="Highlander S.K."/>
            <person name="Hirani K."/>
            <person name="Hogues M."/>
            <person name="Jackson L."/>
            <person name="Jakkamsetti A."/>
            <person name="Javaid M."/>
            <person name="Jiang H."/>
            <person name="Korchina V."/>
            <person name="Kovar C."/>
            <person name="Lara F."/>
            <person name="Lee S."/>
            <person name="Mata R."/>
            <person name="Mathew T."/>
            <person name="Moen C."/>
            <person name="Morales K."/>
            <person name="Munidasa M."/>
            <person name="Nazareth L."/>
            <person name="Ngo R."/>
            <person name="Nguyen L."/>
            <person name="Okwuonu G."/>
            <person name="Ongeri F."/>
            <person name="Patil S."/>
            <person name="Petrosino J."/>
            <person name="Pham C."/>
            <person name="Pham P."/>
            <person name="Pu L.-L."/>
            <person name="Puazo M."/>
            <person name="Raj R."/>
            <person name="Reid J."/>
            <person name="Rouhana J."/>
            <person name="Saada N."/>
            <person name="Shang Y."/>
            <person name="Simmons D."/>
            <person name="Thornton R."/>
            <person name="Warren J."/>
            <person name="Weissenberger G."/>
            <person name="Zhang J."/>
            <person name="Zhang L."/>
            <person name="Zhou C."/>
            <person name="Zhu D."/>
            <person name="Muzny D."/>
            <person name="Worley K."/>
            <person name="Gibbs R."/>
        </authorList>
    </citation>
    <scope>NUCLEOTIDE SEQUENCE [LARGE SCALE GENOMIC DNA]</scope>
    <source>
        <strain evidence="1 2">ATCC 49957</strain>
    </source>
</reference>
<dbReference type="OrthoDB" id="5672604at2"/>
<dbReference type="AlphaFoldDB" id="D5RKQ1"/>
<accession>D5RKQ1</accession>
<evidence type="ECO:0000313" key="2">
    <source>
        <dbReference type="Proteomes" id="UP000005324"/>
    </source>
</evidence>
<keyword evidence="1" id="KW-0808">Transferase</keyword>
<dbReference type="EMBL" id="ADVL01000275">
    <property type="protein sequence ID" value="EFH12117.1"/>
    <property type="molecule type" value="Genomic_DNA"/>
</dbReference>
<dbReference type="Gene3D" id="3.90.550.10">
    <property type="entry name" value="Spore Coat Polysaccharide Biosynthesis Protein SpsA, Chain A"/>
    <property type="match status" value="1"/>
</dbReference>
<dbReference type="SUPFAM" id="SSF53448">
    <property type="entry name" value="Nucleotide-diphospho-sugar transferases"/>
    <property type="match status" value="1"/>
</dbReference>
<gene>
    <name evidence="1" type="ORF">HMPREF0731_1661</name>
</gene>
<dbReference type="InterPro" id="IPR029044">
    <property type="entry name" value="Nucleotide-diphossugar_trans"/>
</dbReference>
<comment type="caution">
    <text evidence="1">The sequence shown here is derived from an EMBL/GenBank/DDBJ whole genome shotgun (WGS) entry which is preliminary data.</text>
</comment>
<sequence>MGSAYENTAILHVLNRDYLLPLRVLRHSLMRQGAFEGCPTVIITDDPVVAEDPFIRRIATRIEFFDAARLAAFAPIRGERIDPRIHAGFAPKYTFLKLSMFQDRGYDRHIFLDADMLCLRAPDAALLTGPQPAKAVQEYGASVFPIGQEPRPENAQAIADAYLAEYGAPCVTPIRGINSGFVVLERPLLAQAVFDRAIAHASGTAFPNEQNLTTRVIADSRQPFLRLPLWYNARRRIFGSLGPAHFETIRDRIVFLHYTPGKPWAMGPKSVRSWDRLWLDQKEEAEAWARDLATSML</sequence>
<evidence type="ECO:0000313" key="1">
    <source>
        <dbReference type="EMBL" id="EFH12117.1"/>
    </source>
</evidence>
<keyword evidence="2" id="KW-1185">Reference proteome</keyword>